<accession>A0A367JHS0</accession>
<sequence>MKHYSRRSTERTIKSFTSDVKSTTHPGVDTSNLLLHRVSTSQNGLQDAMLMDEEDIPSAALTLSLSFQ</sequence>
<proteinExistence type="predicted"/>
<organism evidence="1 2">
    <name type="scientific">Rhizopus stolonifer</name>
    <name type="common">Rhizopus nigricans</name>
    <dbReference type="NCBI Taxonomy" id="4846"/>
    <lineage>
        <taxon>Eukaryota</taxon>
        <taxon>Fungi</taxon>
        <taxon>Fungi incertae sedis</taxon>
        <taxon>Mucoromycota</taxon>
        <taxon>Mucoromycotina</taxon>
        <taxon>Mucoromycetes</taxon>
        <taxon>Mucorales</taxon>
        <taxon>Mucorineae</taxon>
        <taxon>Rhizopodaceae</taxon>
        <taxon>Rhizopus</taxon>
    </lineage>
</organism>
<dbReference type="EMBL" id="PJQM01003337">
    <property type="protein sequence ID" value="RCH89419.1"/>
    <property type="molecule type" value="Genomic_DNA"/>
</dbReference>
<gene>
    <name evidence="1" type="ORF">CU098_009785</name>
</gene>
<name>A0A367JHS0_RHIST</name>
<evidence type="ECO:0000313" key="2">
    <source>
        <dbReference type="Proteomes" id="UP000253551"/>
    </source>
</evidence>
<dbReference type="AlphaFoldDB" id="A0A367JHS0"/>
<protein>
    <submittedName>
        <fullName evidence="1">Uncharacterized protein</fullName>
    </submittedName>
</protein>
<comment type="caution">
    <text evidence="1">The sequence shown here is derived from an EMBL/GenBank/DDBJ whole genome shotgun (WGS) entry which is preliminary data.</text>
</comment>
<evidence type="ECO:0000313" key="1">
    <source>
        <dbReference type="EMBL" id="RCH89419.1"/>
    </source>
</evidence>
<dbReference type="Proteomes" id="UP000253551">
    <property type="component" value="Unassembled WGS sequence"/>
</dbReference>
<reference evidence="1 2" key="1">
    <citation type="journal article" date="2018" name="G3 (Bethesda)">
        <title>Phylogenetic and Phylogenomic Definition of Rhizopus Species.</title>
        <authorList>
            <person name="Gryganskyi A.P."/>
            <person name="Golan J."/>
            <person name="Dolatabadi S."/>
            <person name="Mondo S."/>
            <person name="Robb S."/>
            <person name="Idnurm A."/>
            <person name="Muszewska A."/>
            <person name="Steczkiewicz K."/>
            <person name="Masonjones S."/>
            <person name="Liao H.L."/>
            <person name="Gajdeczka M.T."/>
            <person name="Anike F."/>
            <person name="Vuek A."/>
            <person name="Anishchenko I.M."/>
            <person name="Voigt K."/>
            <person name="de Hoog G.S."/>
            <person name="Smith M.E."/>
            <person name="Heitman J."/>
            <person name="Vilgalys R."/>
            <person name="Stajich J.E."/>
        </authorList>
    </citation>
    <scope>NUCLEOTIDE SEQUENCE [LARGE SCALE GENOMIC DNA]</scope>
    <source>
        <strain evidence="1 2">LSU 92-RS-03</strain>
    </source>
</reference>
<keyword evidence="2" id="KW-1185">Reference proteome</keyword>